<dbReference type="PROSITE" id="PS00893">
    <property type="entry name" value="NUDIX_BOX"/>
    <property type="match status" value="1"/>
</dbReference>
<dbReference type="PANTHER" id="PTHR11839">
    <property type="entry name" value="UDP/ADP-SUGAR PYROPHOSPHATASE"/>
    <property type="match status" value="1"/>
</dbReference>
<evidence type="ECO:0000313" key="3">
    <source>
        <dbReference type="EMBL" id="KIW65423.1"/>
    </source>
</evidence>
<organism evidence="3 4">
    <name type="scientific">Phialophora macrospora</name>
    <dbReference type="NCBI Taxonomy" id="1851006"/>
    <lineage>
        <taxon>Eukaryota</taxon>
        <taxon>Fungi</taxon>
        <taxon>Dikarya</taxon>
        <taxon>Ascomycota</taxon>
        <taxon>Pezizomycotina</taxon>
        <taxon>Eurotiomycetes</taxon>
        <taxon>Chaetothyriomycetidae</taxon>
        <taxon>Chaetothyriales</taxon>
        <taxon>Herpotrichiellaceae</taxon>
        <taxon>Phialophora</taxon>
    </lineage>
</organism>
<dbReference type="Gene3D" id="3.90.79.10">
    <property type="entry name" value="Nucleoside Triphosphate Pyrophosphohydrolase"/>
    <property type="match status" value="1"/>
</dbReference>
<protein>
    <recommendedName>
        <fullName evidence="2">Nudix hydrolase domain-containing protein</fullName>
    </recommendedName>
</protein>
<name>A0A0D2FBN3_9EURO</name>
<dbReference type="Proteomes" id="UP000054266">
    <property type="component" value="Unassembled WGS sequence"/>
</dbReference>
<dbReference type="EMBL" id="KN846960">
    <property type="protein sequence ID" value="KIW65423.1"/>
    <property type="molecule type" value="Genomic_DNA"/>
</dbReference>
<dbReference type="STRING" id="5601.A0A0D2FBN3"/>
<dbReference type="GO" id="GO:0005634">
    <property type="term" value="C:nucleus"/>
    <property type="evidence" value="ECO:0007669"/>
    <property type="project" value="TreeGrafter"/>
</dbReference>
<sequence>MSKTTQDHLPQVLSVSDLPTSEAKWVALKKVEFIDQKGTPRTWEIAVRKTTSKSGVDAVSMGNIFVHPTKPPATLLVIQYRPPVGKYTVEWPAGLIDGDETPEEAAIREMKEETGYEGRLLSSSPAVAADPGLTNATLKLVMMEVKLSGAEADEIMPDQKLDDGELIERVMVPLSELYQRLMGWAARDDFMIAGKLFYFAAGVHFAKTSGYI</sequence>
<dbReference type="GO" id="GO:0047631">
    <property type="term" value="F:ADP-ribose diphosphatase activity"/>
    <property type="evidence" value="ECO:0007669"/>
    <property type="project" value="TreeGrafter"/>
</dbReference>
<evidence type="ECO:0000256" key="1">
    <source>
        <dbReference type="ARBA" id="ARBA00022801"/>
    </source>
</evidence>
<dbReference type="FunFam" id="3.90.79.10:FF:000016">
    <property type="entry name" value="ADP-sugar pyrophosphatase isoform X1"/>
    <property type="match status" value="1"/>
</dbReference>
<dbReference type="InterPro" id="IPR015797">
    <property type="entry name" value="NUDIX_hydrolase-like_dom_sf"/>
</dbReference>
<feature type="domain" description="Nudix hydrolase" evidence="2">
    <location>
        <begin position="56"/>
        <end position="196"/>
    </location>
</feature>
<dbReference type="Pfam" id="PF00293">
    <property type="entry name" value="NUDIX"/>
    <property type="match status" value="1"/>
</dbReference>
<proteinExistence type="predicted"/>
<accession>A0A0D2FBN3</accession>
<dbReference type="InterPro" id="IPR020084">
    <property type="entry name" value="NUDIX_hydrolase_CS"/>
</dbReference>
<dbReference type="SUPFAM" id="SSF55811">
    <property type="entry name" value="Nudix"/>
    <property type="match status" value="1"/>
</dbReference>
<dbReference type="PROSITE" id="PS51462">
    <property type="entry name" value="NUDIX"/>
    <property type="match status" value="1"/>
</dbReference>
<keyword evidence="1" id="KW-0378">Hydrolase</keyword>
<dbReference type="AlphaFoldDB" id="A0A0D2FBN3"/>
<keyword evidence="4" id="KW-1185">Reference proteome</keyword>
<dbReference type="GO" id="GO:0006753">
    <property type="term" value="P:nucleoside phosphate metabolic process"/>
    <property type="evidence" value="ECO:0007669"/>
    <property type="project" value="TreeGrafter"/>
</dbReference>
<evidence type="ECO:0000259" key="2">
    <source>
        <dbReference type="PROSITE" id="PS51462"/>
    </source>
</evidence>
<evidence type="ECO:0000313" key="4">
    <source>
        <dbReference type="Proteomes" id="UP000054266"/>
    </source>
</evidence>
<dbReference type="InterPro" id="IPR000086">
    <property type="entry name" value="NUDIX_hydrolase_dom"/>
</dbReference>
<dbReference type="CDD" id="cd18888">
    <property type="entry name" value="NUDIX_ADPRase_Nudt5"/>
    <property type="match status" value="1"/>
</dbReference>
<reference evidence="3 4" key="1">
    <citation type="submission" date="2015-01" db="EMBL/GenBank/DDBJ databases">
        <title>The Genome Sequence of Capronia semiimmersa CBS27337.</title>
        <authorList>
            <consortium name="The Broad Institute Genomics Platform"/>
            <person name="Cuomo C."/>
            <person name="de Hoog S."/>
            <person name="Gorbushina A."/>
            <person name="Stielow B."/>
            <person name="Teixiera M."/>
            <person name="Abouelleil A."/>
            <person name="Chapman S.B."/>
            <person name="Priest M."/>
            <person name="Young S.K."/>
            <person name="Wortman J."/>
            <person name="Nusbaum C."/>
            <person name="Birren B."/>
        </authorList>
    </citation>
    <scope>NUCLEOTIDE SEQUENCE [LARGE SCALE GENOMIC DNA]</scope>
    <source>
        <strain evidence="3 4">CBS 27337</strain>
    </source>
</reference>
<dbReference type="GO" id="GO:0019693">
    <property type="term" value="P:ribose phosphate metabolic process"/>
    <property type="evidence" value="ECO:0007669"/>
    <property type="project" value="TreeGrafter"/>
</dbReference>
<gene>
    <name evidence="3" type="ORF">PV04_07685</name>
</gene>
<dbReference type="HOGENOM" id="CLU_062658_0_0_1"/>
<dbReference type="PANTHER" id="PTHR11839:SF26">
    <property type="entry name" value="ADP-RIBOSE DIPHOSPHATASE"/>
    <property type="match status" value="1"/>
</dbReference>